<evidence type="ECO:0000313" key="2">
    <source>
        <dbReference type="EMBL" id="ANS80050.1"/>
    </source>
</evidence>
<dbReference type="EMBL" id="CP014989">
    <property type="protein sequence ID" value="ANS80050.1"/>
    <property type="molecule type" value="Genomic_DNA"/>
</dbReference>
<evidence type="ECO:0000256" key="1">
    <source>
        <dbReference type="SAM" id="MobiDB-lite"/>
    </source>
</evidence>
<organism evidence="2 3">
    <name type="scientific">Serinicoccus hydrothermalis</name>
    <dbReference type="NCBI Taxonomy" id="1758689"/>
    <lineage>
        <taxon>Bacteria</taxon>
        <taxon>Bacillati</taxon>
        <taxon>Actinomycetota</taxon>
        <taxon>Actinomycetes</taxon>
        <taxon>Micrococcales</taxon>
        <taxon>Ornithinimicrobiaceae</taxon>
        <taxon>Serinicoccus</taxon>
    </lineage>
</organism>
<sequence>MCRPRRAPGMRTHAVTESLPTSRPATRSKSTSTPTQPPFRSAAAALATDAARKILCQDTDPRARSNNPAAPEDLAPYTSTGSPRTSVCRRRRTTPPFSATGTGTAGPNSVTPLALPDQASIIASEVTPVGWSAD</sequence>
<evidence type="ECO:0000313" key="3">
    <source>
        <dbReference type="Proteomes" id="UP000092482"/>
    </source>
</evidence>
<reference evidence="2 3" key="1">
    <citation type="submission" date="2016-03" db="EMBL/GenBank/DDBJ databases">
        <title>Shallow-sea hydrothermal system.</title>
        <authorList>
            <person name="Tang K."/>
        </authorList>
    </citation>
    <scope>NUCLEOTIDE SEQUENCE [LARGE SCALE GENOMIC DNA]</scope>
    <source>
        <strain evidence="2 3">JLT9</strain>
    </source>
</reference>
<feature type="compositionally biased region" description="Polar residues" evidence="1">
    <location>
        <begin position="18"/>
        <end position="34"/>
    </location>
</feature>
<gene>
    <name evidence="2" type="ORF">SGUI_2654</name>
</gene>
<dbReference type="STRING" id="1758689.SGUI_2654"/>
<proteinExistence type="predicted"/>
<accession>A0A1B1NF42</accession>
<name>A0A1B1NF42_9MICO</name>
<dbReference type="KEGG" id="serj:SGUI_2654"/>
<feature type="region of interest" description="Disordered" evidence="1">
    <location>
        <begin position="1"/>
        <end position="112"/>
    </location>
</feature>
<keyword evidence="3" id="KW-1185">Reference proteome</keyword>
<dbReference type="Proteomes" id="UP000092482">
    <property type="component" value="Chromosome"/>
</dbReference>
<feature type="compositionally biased region" description="Polar residues" evidence="1">
    <location>
        <begin position="95"/>
        <end position="111"/>
    </location>
</feature>
<protein>
    <submittedName>
        <fullName evidence="2">Uncharacterized protein</fullName>
    </submittedName>
</protein>
<dbReference type="AlphaFoldDB" id="A0A1B1NF42"/>